<evidence type="ECO:0000313" key="1">
    <source>
        <dbReference type="EMBL" id="KAF5873030.1"/>
    </source>
</evidence>
<evidence type="ECO:0000313" key="2">
    <source>
        <dbReference type="Proteomes" id="UP000531561"/>
    </source>
</evidence>
<proteinExistence type="predicted"/>
<organism evidence="1 2">
    <name type="scientific">Botrytis fragariae</name>
    <dbReference type="NCBI Taxonomy" id="1964551"/>
    <lineage>
        <taxon>Eukaryota</taxon>
        <taxon>Fungi</taxon>
        <taxon>Dikarya</taxon>
        <taxon>Ascomycota</taxon>
        <taxon>Pezizomycotina</taxon>
        <taxon>Leotiomycetes</taxon>
        <taxon>Helotiales</taxon>
        <taxon>Sclerotiniaceae</taxon>
        <taxon>Botrytis</taxon>
    </lineage>
</organism>
<keyword evidence="2" id="KW-1185">Reference proteome</keyword>
<name>A0A8H6EIE7_9HELO</name>
<dbReference type="OrthoDB" id="3513389at2759"/>
<dbReference type="AlphaFoldDB" id="A0A8H6EIE7"/>
<dbReference type="EMBL" id="JABFCT010000009">
    <property type="protein sequence ID" value="KAF5873030.1"/>
    <property type="molecule type" value="Genomic_DNA"/>
</dbReference>
<accession>A0A8H6EIE7</accession>
<reference evidence="1 2" key="1">
    <citation type="journal article" date="2020" name="Phytopathology">
        <title>A high-quality genome resource of Botrytis fragariae, a new and rapidly spreading fungal pathogen causing strawberry gray mold in the U.S.A.</title>
        <authorList>
            <person name="Wu Y."/>
            <person name="Saski C.A."/>
            <person name="Schnabel G."/>
            <person name="Xiao S."/>
            <person name="Hu M."/>
        </authorList>
    </citation>
    <scope>NUCLEOTIDE SEQUENCE [LARGE SCALE GENOMIC DNA]</scope>
    <source>
        <strain evidence="1 2">BVB16</strain>
    </source>
</reference>
<protein>
    <submittedName>
        <fullName evidence="1">Uncharacterized protein</fullName>
    </submittedName>
</protein>
<dbReference type="Proteomes" id="UP000531561">
    <property type="component" value="Unassembled WGS sequence"/>
</dbReference>
<comment type="caution">
    <text evidence="1">The sequence shown here is derived from an EMBL/GenBank/DDBJ whole genome shotgun (WGS) entry which is preliminary data.</text>
</comment>
<gene>
    <name evidence="1" type="ORF">Bfra_008307</name>
</gene>
<dbReference type="RefSeq" id="XP_037191976.1">
    <property type="nucleotide sequence ID" value="XM_037338670.1"/>
</dbReference>
<sequence>MASSLRTPVNHISPPKRRKRTELKADLECIFSYFNLTEKSKYYRRFSFGTGHHYTHYYDGGEMYVDSDGIGIYVDITGHRSLYIRPKKEQEAMRRRIEQEIRHASDLEWLKYKARGFFAERAVRELGILELRR</sequence>
<dbReference type="GeneID" id="59262362"/>